<dbReference type="AlphaFoldDB" id="A0A1F6PCZ4"/>
<dbReference type="STRING" id="1798709.A2538_03175"/>
<evidence type="ECO:0000256" key="2">
    <source>
        <dbReference type="SAM" id="SignalP"/>
    </source>
</evidence>
<dbReference type="Proteomes" id="UP000178254">
    <property type="component" value="Unassembled WGS sequence"/>
</dbReference>
<dbReference type="InterPro" id="IPR043993">
    <property type="entry name" value="T4SS_pilin"/>
</dbReference>
<feature type="transmembrane region" description="Helical" evidence="1">
    <location>
        <begin position="77"/>
        <end position="96"/>
    </location>
</feature>
<accession>A0A1F6PCZ4</accession>
<organism evidence="3 4">
    <name type="scientific">Candidatus Magasanikbacteria bacterium RIFOXYD2_FULL_41_14</name>
    <dbReference type="NCBI Taxonomy" id="1798709"/>
    <lineage>
        <taxon>Bacteria</taxon>
        <taxon>Candidatus Magasanikiibacteriota</taxon>
    </lineage>
</organism>
<evidence type="ECO:0000313" key="4">
    <source>
        <dbReference type="Proteomes" id="UP000178254"/>
    </source>
</evidence>
<keyword evidence="1" id="KW-1133">Transmembrane helix</keyword>
<reference evidence="3 4" key="1">
    <citation type="journal article" date="2016" name="Nat. Commun.">
        <title>Thousands of microbial genomes shed light on interconnected biogeochemical processes in an aquifer system.</title>
        <authorList>
            <person name="Anantharaman K."/>
            <person name="Brown C.T."/>
            <person name="Hug L.A."/>
            <person name="Sharon I."/>
            <person name="Castelle C.J."/>
            <person name="Probst A.J."/>
            <person name="Thomas B.C."/>
            <person name="Singh A."/>
            <person name="Wilkins M.J."/>
            <person name="Karaoz U."/>
            <person name="Brodie E.L."/>
            <person name="Williams K.H."/>
            <person name="Hubbard S.S."/>
            <person name="Banfield J.F."/>
        </authorList>
    </citation>
    <scope>NUCLEOTIDE SEQUENCE [LARGE SCALE GENOMIC DNA]</scope>
</reference>
<feature type="signal peptide" evidence="2">
    <location>
        <begin position="1"/>
        <end position="38"/>
    </location>
</feature>
<proteinExistence type="predicted"/>
<protein>
    <recommendedName>
        <fullName evidence="5">SbsA Ig-like domain-containing protein</fullName>
    </recommendedName>
</protein>
<keyword evidence="2" id="KW-0732">Signal</keyword>
<keyword evidence="1" id="KW-0472">Membrane</keyword>
<gene>
    <name evidence="3" type="ORF">A2538_03175</name>
</gene>
<name>A0A1F6PCZ4_9BACT</name>
<feature type="transmembrane region" description="Helical" evidence="1">
    <location>
        <begin position="116"/>
        <end position="134"/>
    </location>
</feature>
<dbReference type="EMBL" id="MFRE01000019">
    <property type="protein sequence ID" value="OGH93843.1"/>
    <property type="molecule type" value="Genomic_DNA"/>
</dbReference>
<evidence type="ECO:0000313" key="3">
    <source>
        <dbReference type="EMBL" id="OGH93843.1"/>
    </source>
</evidence>
<dbReference type="Pfam" id="PF18895">
    <property type="entry name" value="T4SS_pilin"/>
    <property type="match status" value="1"/>
</dbReference>
<evidence type="ECO:0008006" key="5">
    <source>
        <dbReference type="Google" id="ProtNLM"/>
    </source>
</evidence>
<keyword evidence="1" id="KW-0812">Transmembrane</keyword>
<sequence>MLQWISKNYCRIIKAATLPVVVLCAAFLVFSMVAPAWAQNISDPNEPLLQGVTVIQEPLGLSSFDIRLIISRIIRAALGLVGIVLVGLIMYAGYLWMTAGGNEQQINDAKSILRNAVIGLAVILMAYSIVLFVMRMLGVGGLGGPGGQSVNTPNGQNFHGSGALGGIIRDHYPTRDQTGVYRNTKIVITFSAPLDPDSFIAEGSGDDILGNCASAENPNWISGCDHLKKNADGSFTDNLISIRSMNSSTPVLDAVVLAQTSTPPNSPAGIYTIVIKPITDLGDPDGGYLGSNSENVKYTVHLGNGILLNLPGNPSAFDPARSGDNYYEWSFTTGIDLDLLPPTVLQILPKPGSTSPRNTVIQVIFSEPMDPFGIQGSFGNTGAGFYTLSGNNIFLRTTDSSVPAGNFNLVSSYQILEFTPSDQCAINACGNPIYCLPACDLATGDCTGSEYEILLKAAMARGAAGSKNFQSVLFSGIADLGSNALDGDADGEVDKVDNGAEIFSPESLLADNYHKQFIVSKAIDHTSPNLVSVSPGLDAEFVNANYPWELEFNKYIRVGSLYSPSITISENPPQDVPLCLWPQVVNDYVAGRSTVVVGHCGFLDDAKHDYYPSLTSGIEDTYFNCFYPGKGPKLKAINKVSADCASSGTCCAVDNIDNPFCCNGHAMASSTTCISDIKSSNAAAAPN</sequence>
<feature type="chain" id="PRO_5009526013" description="SbsA Ig-like domain-containing protein" evidence="2">
    <location>
        <begin position="39"/>
        <end position="687"/>
    </location>
</feature>
<comment type="caution">
    <text evidence="3">The sequence shown here is derived from an EMBL/GenBank/DDBJ whole genome shotgun (WGS) entry which is preliminary data.</text>
</comment>
<evidence type="ECO:0000256" key="1">
    <source>
        <dbReference type="SAM" id="Phobius"/>
    </source>
</evidence>